<comment type="caution">
    <text evidence="1">The sequence shown here is derived from an EMBL/GenBank/DDBJ whole genome shotgun (WGS) entry which is preliminary data.</text>
</comment>
<accession>A0AAN7PFZ1</accession>
<evidence type="ECO:0000313" key="1">
    <source>
        <dbReference type="EMBL" id="KAK4885144.1"/>
    </source>
</evidence>
<evidence type="ECO:0000313" key="2">
    <source>
        <dbReference type="Proteomes" id="UP001353858"/>
    </source>
</evidence>
<proteinExistence type="predicted"/>
<keyword evidence="2" id="KW-1185">Reference proteome</keyword>
<dbReference type="EMBL" id="JARPUR010000001">
    <property type="protein sequence ID" value="KAK4885144.1"/>
    <property type="molecule type" value="Genomic_DNA"/>
</dbReference>
<sequence length="89" mass="10237">MDVCSLQERIEFLMTYIKSMSCQEIVRNFTAAHSDGAIHSKTTILKLQEFLQYGCDNYSHTKRVGTPTVNTEELKLNVVYISIYYAVVH</sequence>
<organism evidence="1 2">
    <name type="scientific">Aquatica leii</name>
    <dbReference type="NCBI Taxonomy" id="1421715"/>
    <lineage>
        <taxon>Eukaryota</taxon>
        <taxon>Metazoa</taxon>
        <taxon>Ecdysozoa</taxon>
        <taxon>Arthropoda</taxon>
        <taxon>Hexapoda</taxon>
        <taxon>Insecta</taxon>
        <taxon>Pterygota</taxon>
        <taxon>Neoptera</taxon>
        <taxon>Endopterygota</taxon>
        <taxon>Coleoptera</taxon>
        <taxon>Polyphaga</taxon>
        <taxon>Elateriformia</taxon>
        <taxon>Elateroidea</taxon>
        <taxon>Lampyridae</taxon>
        <taxon>Luciolinae</taxon>
        <taxon>Aquatica</taxon>
    </lineage>
</organism>
<name>A0AAN7PFZ1_9COLE</name>
<protein>
    <submittedName>
        <fullName evidence="1">Uncharacterized protein</fullName>
    </submittedName>
</protein>
<gene>
    <name evidence="1" type="ORF">RN001_001415</name>
</gene>
<reference evidence="2" key="1">
    <citation type="submission" date="2023-01" db="EMBL/GenBank/DDBJ databases">
        <title>Key to firefly adult light organ development and bioluminescence: homeobox transcription factors regulate luciferase expression and transportation to peroxisome.</title>
        <authorList>
            <person name="Fu X."/>
        </authorList>
    </citation>
    <scope>NUCLEOTIDE SEQUENCE [LARGE SCALE GENOMIC DNA]</scope>
</reference>
<dbReference type="Proteomes" id="UP001353858">
    <property type="component" value="Unassembled WGS sequence"/>
</dbReference>
<dbReference type="AlphaFoldDB" id="A0AAN7PFZ1"/>